<dbReference type="InterPro" id="IPR022353">
    <property type="entry name" value="Insulin_CS"/>
</dbReference>
<dbReference type="PRINTS" id="PR00276">
    <property type="entry name" value="INSULINFAMLY"/>
</dbReference>
<comment type="similarity">
    <text evidence="2 4">Belongs to the insulin family.</text>
</comment>
<dbReference type="Pfam" id="PF00049">
    <property type="entry name" value="Insulin"/>
    <property type="match status" value="1"/>
</dbReference>
<name>A0AAV4JDF7_9GAST</name>
<dbReference type="AlphaFoldDB" id="A0AAV4JDF7"/>
<gene>
    <name evidence="7" type="ORF">ElyMa_005048100</name>
</gene>
<proteinExistence type="inferred from homology"/>
<evidence type="ECO:0000259" key="6">
    <source>
        <dbReference type="SMART" id="SM00078"/>
    </source>
</evidence>
<dbReference type="SUPFAM" id="SSF56994">
    <property type="entry name" value="Insulin-like"/>
    <property type="match status" value="1"/>
</dbReference>
<evidence type="ECO:0000313" key="8">
    <source>
        <dbReference type="Proteomes" id="UP000762676"/>
    </source>
</evidence>
<dbReference type="PIRSF" id="PIRSF018431">
    <property type="entry name" value="Molluscan_insulin_rel_peptide"/>
    <property type="match status" value="1"/>
</dbReference>
<evidence type="ECO:0000256" key="3">
    <source>
        <dbReference type="ARBA" id="ARBA00023329"/>
    </source>
</evidence>
<evidence type="ECO:0000256" key="4">
    <source>
        <dbReference type="RuleBase" id="RU000406"/>
    </source>
</evidence>
<organism evidence="7 8">
    <name type="scientific">Elysia marginata</name>
    <dbReference type="NCBI Taxonomy" id="1093978"/>
    <lineage>
        <taxon>Eukaryota</taxon>
        <taxon>Metazoa</taxon>
        <taxon>Spiralia</taxon>
        <taxon>Lophotrochozoa</taxon>
        <taxon>Mollusca</taxon>
        <taxon>Gastropoda</taxon>
        <taxon>Heterobranchia</taxon>
        <taxon>Euthyneura</taxon>
        <taxon>Panpulmonata</taxon>
        <taxon>Sacoglossa</taxon>
        <taxon>Placobranchoidea</taxon>
        <taxon>Plakobranchidae</taxon>
        <taxon>Elysia</taxon>
    </lineage>
</organism>
<keyword evidence="3" id="KW-0968">Cytoplasmic vesicle</keyword>
<dbReference type="GO" id="GO:0005179">
    <property type="term" value="F:hormone activity"/>
    <property type="evidence" value="ECO:0007669"/>
    <property type="project" value="InterPro"/>
</dbReference>
<feature type="chain" id="PRO_5043685783" evidence="5">
    <location>
        <begin position="28"/>
        <end position="125"/>
    </location>
</feature>
<dbReference type="InterPro" id="IPR022352">
    <property type="entry name" value="Ins/IGF/rlx"/>
</dbReference>
<dbReference type="PROSITE" id="PS00262">
    <property type="entry name" value="INSULIN"/>
    <property type="match status" value="1"/>
</dbReference>
<dbReference type="Gene3D" id="1.10.100.10">
    <property type="entry name" value="Insulin-like"/>
    <property type="match status" value="1"/>
</dbReference>
<feature type="signal peptide" evidence="5">
    <location>
        <begin position="1"/>
        <end position="27"/>
    </location>
</feature>
<protein>
    <submittedName>
        <fullName evidence="7">Insulin-related peptide</fullName>
    </submittedName>
</protein>
<dbReference type="GO" id="GO:0005576">
    <property type="term" value="C:extracellular region"/>
    <property type="evidence" value="ECO:0007669"/>
    <property type="project" value="UniProtKB-SubCell"/>
</dbReference>
<dbReference type="Proteomes" id="UP000762676">
    <property type="component" value="Unassembled WGS sequence"/>
</dbReference>
<feature type="domain" description="Insulin-like" evidence="6">
    <location>
        <begin position="50"/>
        <end position="124"/>
    </location>
</feature>
<evidence type="ECO:0000256" key="2">
    <source>
        <dbReference type="ARBA" id="ARBA00009034"/>
    </source>
</evidence>
<evidence type="ECO:0000256" key="5">
    <source>
        <dbReference type="SAM" id="SignalP"/>
    </source>
</evidence>
<dbReference type="GO" id="GO:0030133">
    <property type="term" value="C:transport vesicle"/>
    <property type="evidence" value="ECO:0007669"/>
    <property type="project" value="UniProtKB-SubCell"/>
</dbReference>
<sequence length="125" mass="14139">MHHFTLFGVCVLNVMFLVAVLVPLAECQDRPTESSERVCYHSNNNTPAPGGLCGDILVNSVRLACRLPRGKRSNLPLSKVRTADTLTLQKRDAMRFLVKKDIFSNIVCECCYNRCSIRELQEYCD</sequence>
<keyword evidence="4" id="KW-0964">Secreted</keyword>
<keyword evidence="8" id="KW-1185">Reference proteome</keyword>
<accession>A0AAV4JDF7</accession>
<comment type="subcellular location">
    <subcellularLocation>
        <location evidence="1">Cytoplasmic vesicle</location>
        <location evidence="1">Secretory vesicle</location>
    </subcellularLocation>
    <subcellularLocation>
        <location evidence="4">Secreted</location>
    </subcellularLocation>
</comment>
<dbReference type="SMART" id="SM00078">
    <property type="entry name" value="IlGF"/>
    <property type="match status" value="1"/>
</dbReference>
<comment type="caution">
    <text evidence="7">The sequence shown here is derived from an EMBL/GenBank/DDBJ whole genome shotgun (WGS) entry which is preliminary data.</text>
</comment>
<dbReference type="InterPro" id="IPR016179">
    <property type="entry name" value="Insulin-like"/>
</dbReference>
<keyword evidence="5" id="KW-0732">Signal</keyword>
<dbReference type="EMBL" id="BMAT01010091">
    <property type="protein sequence ID" value="GFS20079.1"/>
    <property type="molecule type" value="Genomic_DNA"/>
</dbReference>
<evidence type="ECO:0000313" key="7">
    <source>
        <dbReference type="EMBL" id="GFS20079.1"/>
    </source>
</evidence>
<dbReference type="InterPro" id="IPR036438">
    <property type="entry name" value="Insulin-like_sf"/>
</dbReference>
<reference evidence="7 8" key="1">
    <citation type="journal article" date="2021" name="Elife">
        <title>Chloroplast acquisition without the gene transfer in kleptoplastic sea slugs, Plakobranchus ocellatus.</title>
        <authorList>
            <person name="Maeda T."/>
            <person name="Takahashi S."/>
            <person name="Yoshida T."/>
            <person name="Shimamura S."/>
            <person name="Takaki Y."/>
            <person name="Nagai Y."/>
            <person name="Toyoda A."/>
            <person name="Suzuki Y."/>
            <person name="Arimoto A."/>
            <person name="Ishii H."/>
            <person name="Satoh N."/>
            <person name="Nishiyama T."/>
            <person name="Hasebe M."/>
            <person name="Maruyama T."/>
            <person name="Minagawa J."/>
            <person name="Obokata J."/>
            <person name="Shigenobu S."/>
        </authorList>
    </citation>
    <scope>NUCLEOTIDE SEQUENCE [LARGE SCALE GENOMIC DNA]</scope>
</reference>
<evidence type="ECO:0000256" key="1">
    <source>
        <dbReference type="ARBA" id="ARBA00004398"/>
    </source>
</evidence>